<dbReference type="Proteomes" id="UP000215914">
    <property type="component" value="Unassembled WGS sequence"/>
</dbReference>
<reference evidence="1" key="1">
    <citation type="journal article" date="2017" name="Nature">
        <title>The sunflower genome provides insights into oil metabolism, flowering and Asterid evolution.</title>
        <authorList>
            <person name="Badouin H."/>
            <person name="Gouzy J."/>
            <person name="Grassa C.J."/>
            <person name="Murat F."/>
            <person name="Staton S.E."/>
            <person name="Cottret L."/>
            <person name="Lelandais-Briere C."/>
            <person name="Owens G.L."/>
            <person name="Carrere S."/>
            <person name="Mayjonade B."/>
            <person name="Legrand L."/>
            <person name="Gill N."/>
            <person name="Kane N.C."/>
            <person name="Bowers J.E."/>
            <person name="Hubner S."/>
            <person name="Bellec A."/>
            <person name="Berard A."/>
            <person name="Berges H."/>
            <person name="Blanchet N."/>
            <person name="Boniface M.C."/>
            <person name="Brunel D."/>
            <person name="Catrice O."/>
            <person name="Chaidir N."/>
            <person name="Claudel C."/>
            <person name="Donnadieu C."/>
            <person name="Faraut T."/>
            <person name="Fievet G."/>
            <person name="Helmstetter N."/>
            <person name="King M."/>
            <person name="Knapp S.J."/>
            <person name="Lai Z."/>
            <person name="Le Paslier M.C."/>
            <person name="Lippi Y."/>
            <person name="Lorenzon L."/>
            <person name="Mandel J.R."/>
            <person name="Marage G."/>
            <person name="Marchand G."/>
            <person name="Marquand E."/>
            <person name="Bret-Mestries E."/>
            <person name="Morien E."/>
            <person name="Nambeesan S."/>
            <person name="Nguyen T."/>
            <person name="Pegot-Espagnet P."/>
            <person name="Pouilly N."/>
            <person name="Raftis F."/>
            <person name="Sallet E."/>
            <person name="Schiex T."/>
            <person name="Thomas J."/>
            <person name="Vandecasteele C."/>
            <person name="Vares D."/>
            <person name="Vear F."/>
            <person name="Vautrin S."/>
            <person name="Crespi M."/>
            <person name="Mangin B."/>
            <person name="Burke J.M."/>
            <person name="Salse J."/>
            <person name="Munos S."/>
            <person name="Vincourt P."/>
            <person name="Rieseberg L.H."/>
            <person name="Langlade N.B."/>
        </authorList>
    </citation>
    <scope>NUCLEOTIDE SEQUENCE</scope>
    <source>
        <tissue evidence="1">Leaves</tissue>
    </source>
</reference>
<reference evidence="1" key="2">
    <citation type="submission" date="2020-06" db="EMBL/GenBank/DDBJ databases">
        <title>Helianthus annuus Genome sequencing and assembly Release 2.</title>
        <authorList>
            <person name="Gouzy J."/>
            <person name="Langlade N."/>
            <person name="Munos S."/>
        </authorList>
    </citation>
    <scope>NUCLEOTIDE SEQUENCE</scope>
    <source>
        <tissue evidence="1">Leaves</tissue>
    </source>
</reference>
<evidence type="ECO:0000313" key="2">
    <source>
        <dbReference type="Proteomes" id="UP000215914"/>
    </source>
</evidence>
<name>A0A9K3HHS5_HELAN</name>
<comment type="caution">
    <text evidence="1">The sequence shown here is derived from an EMBL/GenBank/DDBJ whole genome shotgun (WGS) entry which is preliminary data.</text>
</comment>
<organism evidence="1 2">
    <name type="scientific">Helianthus annuus</name>
    <name type="common">Common sunflower</name>
    <dbReference type="NCBI Taxonomy" id="4232"/>
    <lineage>
        <taxon>Eukaryota</taxon>
        <taxon>Viridiplantae</taxon>
        <taxon>Streptophyta</taxon>
        <taxon>Embryophyta</taxon>
        <taxon>Tracheophyta</taxon>
        <taxon>Spermatophyta</taxon>
        <taxon>Magnoliopsida</taxon>
        <taxon>eudicotyledons</taxon>
        <taxon>Gunneridae</taxon>
        <taxon>Pentapetalae</taxon>
        <taxon>asterids</taxon>
        <taxon>campanulids</taxon>
        <taxon>Asterales</taxon>
        <taxon>Asteraceae</taxon>
        <taxon>Asteroideae</taxon>
        <taxon>Heliantheae alliance</taxon>
        <taxon>Heliantheae</taxon>
        <taxon>Helianthus</taxon>
    </lineage>
</organism>
<proteinExistence type="predicted"/>
<dbReference type="Gramene" id="mRNA:HanXRQr2_Chr12g0548571">
    <property type="protein sequence ID" value="CDS:HanXRQr2_Chr12g0548571.1"/>
    <property type="gene ID" value="HanXRQr2_Chr12g0548571"/>
</dbReference>
<accession>A0A9K3HHS5</accession>
<dbReference type="AlphaFoldDB" id="A0A9K3HHS5"/>
<keyword evidence="2" id="KW-1185">Reference proteome</keyword>
<dbReference type="EMBL" id="MNCJ02000327">
    <property type="protein sequence ID" value="KAF5778528.1"/>
    <property type="molecule type" value="Genomic_DNA"/>
</dbReference>
<gene>
    <name evidence="1" type="ORF">HanXRQr2_Chr12g0548571</name>
</gene>
<evidence type="ECO:0000313" key="1">
    <source>
        <dbReference type="EMBL" id="KAF5778528.1"/>
    </source>
</evidence>
<sequence length="109" mass="12938">MLFEKAKAELAKEKADFKKEKKSEEWGLQGVKLKLQASEDTLAEECRKWRAACERDNQRMFATHTEITNLKARVEELTKSEADFKERYEKAKFHREHVEVLHVSTVFMY</sequence>
<protein>
    <submittedName>
        <fullName evidence="1">Uncharacterized protein</fullName>
    </submittedName>
</protein>